<evidence type="ECO:0000256" key="3">
    <source>
        <dbReference type="ARBA" id="ARBA00022679"/>
    </source>
</evidence>
<evidence type="ECO:0000313" key="5">
    <source>
        <dbReference type="Proteomes" id="UP000799772"/>
    </source>
</evidence>
<dbReference type="GO" id="GO:0016757">
    <property type="term" value="F:glycosyltransferase activity"/>
    <property type="evidence" value="ECO:0007669"/>
    <property type="project" value="UniProtKB-KW"/>
</dbReference>
<comment type="caution">
    <text evidence="4">The sequence shown here is derived from an EMBL/GenBank/DDBJ whole genome shotgun (WGS) entry which is preliminary data.</text>
</comment>
<accession>A0A9P4MAH7</accession>
<reference evidence="4" key="1">
    <citation type="journal article" date="2020" name="Stud. Mycol.">
        <title>101 Dothideomycetes genomes: a test case for predicting lifestyles and emergence of pathogens.</title>
        <authorList>
            <person name="Haridas S."/>
            <person name="Albert R."/>
            <person name="Binder M."/>
            <person name="Bloem J."/>
            <person name="Labutti K."/>
            <person name="Salamov A."/>
            <person name="Andreopoulos B."/>
            <person name="Baker S."/>
            <person name="Barry K."/>
            <person name="Bills G."/>
            <person name="Bluhm B."/>
            <person name="Cannon C."/>
            <person name="Castanera R."/>
            <person name="Culley D."/>
            <person name="Daum C."/>
            <person name="Ezra D."/>
            <person name="Gonzalez J."/>
            <person name="Henrissat B."/>
            <person name="Kuo A."/>
            <person name="Liang C."/>
            <person name="Lipzen A."/>
            <person name="Lutzoni F."/>
            <person name="Magnuson J."/>
            <person name="Mondo S."/>
            <person name="Nolan M."/>
            <person name="Ohm R."/>
            <person name="Pangilinan J."/>
            <person name="Park H.-J."/>
            <person name="Ramirez L."/>
            <person name="Alfaro M."/>
            <person name="Sun H."/>
            <person name="Tritt A."/>
            <person name="Yoshinaga Y."/>
            <person name="Zwiers L.-H."/>
            <person name="Turgeon B."/>
            <person name="Goodwin S."/>
            <person name="Spatafora J."/>
            <person name="Crous P."/>
            <person name="Grigoriev I."/>
        </authorList>
    </citation>
    <scope>NUCLEOTIDE SEQUENCE</scope>
    <source>
        <strain evidence="4">CBS 133067</strain>
    </source>
</reference>
<evidence type="ECO:0008006" key="6">
    <source>
        <dbReference type="Google" id="ProtNLM"/>
    </source>
</evidence>
<keyword evidence="3" id="KW-0808">Transferase</keyword>
<dbReference type="OrthoDB" id="3763672at2759"/>
<evidence type="ECO:0000256" key="1">
    <source>
        <dbReference type="ARBA" id="ARBA00005664"/>
    </source>
</evidence>
<dbReference type="PANTHER" id="PTHR31306">
    <property type="entry name" value="ALPHA-1,6-MANNOSYLTRANSFERASE MNN11-RELATED"/>
    <property type="match status" value="1"/>
</dbReference>
<keyword evidence="2" id="KW-0328">Glycosyltransferase</keyword>
<dbReference type="Gene3D" id="3.90.550.10">
    <property type="entry name" value="Spore Coat Polysaccharide Biosynthesis Protein SpsA, Chain A"/>
    <property type="match status" value="1"/>
</dbReference>
<sequence length="371" mass="42530">MTLVQRIRRAPWILALLLIFFFILSWLSLEAPIVPEQLHRFRPSAQLAAAAEDVDTSSFRKLVRTLYKPTQAIDGTTFRDYAGTEWGIQGEPLWTKPLGKRLCIIDIDTRPLDKEGEIMDENPLNWDKTHPLAAGMLNHYMYAMIHGYEYYFIRTDKQPDRAPFWTKPSALSRILKSHDVCISIDADAVFTHLSLPFEWLLNRWRVVPEKTSLAMALDPDRSWNKDSYGKVVNNAGFVVAQNLPRTHDMLAAWTSCPDDEVKYPNCSHWKNPWPAEQRAFADYIRYEFDQEHDVKDIPCAEGNGYPESGTECKGQFVRHFWLKKGELLKPGVSASLAQAMLGLAHESFIARKEEIVVKDEPGKASQEKTFS</sequence>
<dbReference type="InterPro" id="IPR008630">
    <property type="entry name" value="Glyco_trans_34"/>
</dbReference>
<dbReference type="EMBL" id="ML978122">
    <property type="protein sequence ID" value="KAF2103270.1"/>
    <property type="molecule type" value="Genomic_DNA"/>
</dbReference>
<evidence type="ECO:0000256" key="2">
    <source>
        <dbReference type="ARBA" id="ARBA00022676"/>
    </source>
</evidence>
<dbReference type="AlphaFoldDB" id="A0A9P4MAH7"/>
<gene>
    <name evidence="4" type="ORF">NA57DRAFT_63856</name>
</gene>
<dbReference type="GO" id="GO:0000139">
    <property type="term" value="C:Golgi membrane"/>
    <property type="evidence" value="ECO:0007669"/>
    <property type="project" value="TreeGrafter"/>
</dbReference>
<keyword evidence="5" id="KW-1185">Reference proteome</keyword>
<name>A0A9P4MAH7_9PEZI</name>
<evidence type="ECO:0000313" key="4">
    <source>
        <dbReference type="EMBL" id="KAF2103270.1"/>
    </source>
</evidence>
<dbReference type="PANTHER" id="PTHR31306:SF3">
    <property type="entry name" value="NUCLEOTIDE-DIPHOSPHO-SUGAR TRANSFERASE DOMAIN-CONTAINING PROTEIN"/>
    <property type="match status" value="1"/>
</dbReference>
<dbReference type="InterPro" id="IPR029044">
    <property type="entry name" value="Nucleotide-diphossugar_trans"/>
</dbReference>
<proteinExistence type="inferred from homology"/>
<dbReference type="GO" id="GO:0006487">
    <property type="term" value="P:protein N-linked glycosylation"/>
    <property type="evidence" value="ECO:0007669"/>
    <property type="project" value="TreeGrafter"/>
</dbReference>
<protein>
    <recommendedName>
        <fullName evidence="6">Nucleotide-diphospho-sugar transferase domain-containing protein</fullName>
    </recommendedName>
</protein>
<dbReference type="Proteomes" id="UP000799772">
    <property type="component" value="Unassembled WGS sequence"/>
</dbReference>
<organism evidence="4 5">
    <name type="scientific">Rhizodiscina lignyota</name>
    <dbReference type="NCBI Taxonomy" id="1504668"/>
    <lineage>
        <taxon>Eukaryota</taxon>
        <taxon>Fungi</taxon>
        <taxon>Dikarya</taxon>
        <taxon>Ascomycota</taxon>
        <taxon>Pezizomycotina</taxon>
        <taxon>Dothideomycetes</taxon>
        <taxon>Pleosporomycetidae</taxon>
        <taxon>Aulographales</taxon>
        <taxon>Rhizodiscinaceae</taxon>
        <taxon>Rhizodiscina</taxon>
    </lineage>
</organism>
<comment type="similarity">
    <text evidence="1">Belongs to the glycosyltransferase 34 family.</text>
</comment>